<sequence length="63" mass="7206">MDNTSERLSFIISSILSAFSLFSKEYEALDFSTCLQLSSATESMNKYEKDLSEIIMLIEEVKK</sequence>
<proteinExistence type="predicted"/>
<accession>A0AA37SLI7</accession>
<dbReference type="AlphaFoldDB" id="A0AA37SLI7"/>
<dbReference type="EMBL" id="BSOH01000001">
    <property type="protein sequence ID" value="GLR15472.1"/>
    <property type="molecule type" value="Genomic_DNA"/>
</dbReference>
<evidence type="ECO:0000313" key="1">
    <source>
        <dbReference type="EMBL" id="GLR15472.1"/>
    </source>
</evidence>
<gene>
    <name evidence="1" type="ORF">GCM10007940_00870</name>
</gene>
<organism evidence="1 2">
    <name type="scientific">Portibacter lacus</name>
    <dbReference type="NCBI Taxonomy" id="1099794"/>
    <lineage>
        <taxon>Bacteria</taxon>
        <taxon>Pseudomonadati</taxon>
        <taxon>Bacteroidota</taxon>
        <taxon>Saprospiria</taxon>
        <taxon>Saprospirales</taxon>
        <taxon>Haliscomenobacteraceae</taxon>
        <taxon>Portibacter</taxon>
    </lineage>
</organism>
<evidence type="ECO:0000313" key="2">
    <source>
        <dbReference type="Proteomes" id="UP001156666"/>
    </source>
</evidence>
<dbReference type="Proteomes" id="UP001156666">
    <property type="component" value="Unassembled WGS sequence"/>
</dbReference>
<comment type="caution">
    <text evidence="1">The sequence shown here is derived from an EMBL/GenBank/DDBJ whole genome shotgun (WGS) entry which is preliminary data.</text>
</comment>
<keyword evidence="2" id="KW-1185">Reference proteome</keyword>
<reference evidence="1" key="2">
    <citation type="submission" date="2023-01" db="EMBL/GenBank/DDBJ databases">
        <title>Draft genome sequence of Portibacter lacus strain NBRC 108769.</title>
        <authorList>
            <person name="Sun Q."/>
            <person name="Mori K."/>
        </authorList>
    </citation>
    <scope>NUCLEOTIDE SEQUENCE</scope>
    <source>
        <strain evidence="1">NBRC 108769</strain>
    </source>
</reference>
<reference evidence="1" key="1">
    <citation type="journal article" date="2014" name="Int. J. Syst. Evol. Microbiol.">
        <title>Complete genome sequence of Corynebacterium casei LMG S-19264T (=DSM 44701T), isolated from a smear-ripened cheese.</title>
        <authorList>
            <consortium name="US DOE Joint Genome Institute (JGI-PGF)"/>
            <person name="Walter F."/>
            <person name="Albersmeier A."/>
            <person name="Kalinowski J."/>
            <person name="Ruckert C."/>
        </authorList>
    </citation>
    <scope>NUCLEOTIDE SEQUENCE</scope>
    <source>
        <strain evidence="1">NBRC 108769</strain>
    </source>
</reference>
<name>A0AA37SLI7_9BACT</name>
<protein>
    <submittedName>
        <fullName evidence="1">Uncharacterized protein</fullName>
    </submittedName>
</protein>